<sequence>TAQQAEKSILKISNLDIVHNPPESHKFDGKAPVEARLFNSFIDEANYIRTLHIRNNELPKSTSGKNPPSSNENSTAESNILVITHGFGNGLGFYFKNYEELSKTPGLELYSIDWLGMGLSSRPDFKIDKSLPIEQQIKNTEEFFVESLEIWRKNMNIEKMNLLGHSFGGYMSSLYALKYPQYVNKLILESPVGVQETPSSIEEFLKTGDLPKSKLLSPNAVDEDSISANYPDKKDERLVERFSTAPFHLRMLLKVVVRQWNSYNSPQSLVRLFGRLGPIFTNKYASKFTNLPKHEIKLLADYLYHVSAQRGSGEYAIGVILKPFAYARMPLFNRINCIKVPTYFMYGDRDWMDFDTGVELSNNISPHSQVFKLENAGHNMHLDNPEEFNNVVKKILLL</sequence>
<reference evidence="3 4" key="1">
    <citation type="submission" date="2017-01" db="EMBL/GenBank/DDBJ databases">
        <authorList>
            <person name="Mah S.A."/>
            <person name="Swanson W.J."/>
            <person name="Moy G.W."/>
            <person name="Vacquier V.D."/>
        </authorList>
    </citation>
    <scope>NUCLEOTIDE SEQUENCE [LARGE SCALE GENOMIC DNA]</scope>
    <source>
        <strain evidence="3 4">GSMNP</strain>
    </source>
</reference>
<dbReference type="EMBL" id="LSSN01000394">
    <property type="protein sequence ID" value="OMJ24174.1"/>
    <property type="molecule type" value="Genomic_DNA"/>
</dbReference>
<dbReference type="PANTHER" id="PTHR42886">
    <property type="entry name" value="RE40534P-RELATED"/>
    <property type="match status" value="1"/>
</dbReference>
<dbReference type="Pfam" id="PF00561">
    <property type="entry name" value="Abhydrolase_1"/>
    <property type="match status" value="1"/>
</dbReference>
<dbReference type="OrthoDB" id="7457040at2759"/>
<feature type="non-terminal residue" evidence="3">
    <location>
        <position position="1"/>
    </location>
</feature>
<comment type="caution">
    <text evidence="3">The sequence shown here is derived from an EMBL/GenBank/DDBJ whole genome shotgun (WGS) entry which is preliminary data.</text>
</comment>
<accession>A0A1R1YBB4</accession>
<dbReference type="SUPFAM" id="SSF53474">
    <property type="entry name" value="alpha/beta-Hydrolases"/>
    <property type="match status" value="1"/>
</dbReference>
<dbReference type="InterPro" id="IPR000073">
    <property type="entry name" value="AB_hydrolase_1"/>
</dbReference>
<comment type="similarity">
    <text evidence="1">Belongs to the peptidase S33 family. ABHD4/ABHD5 subfamily.</text>
</comment>
<evidence type="ECO:0000256" key="1">
    <source>
        <dbReference type="ARBA" id="ARBA00038097"/>
    </source>
</evidence>
<evidence type="ECO:0000313" key="4">
    <source>
        <dbReference type="Proteomes" id="UP000187283"/>
    </source>
</evidence>
<evidence type="ECO:0000313" key="3">
    <source>
        <dbReference type="EMBL" id="OMJ24174.1"/>
    </source>
</evidence>
<dbReference type="Proteomes" id="UP000187283">
    <property type="component" value="Unassembled WGS sequence"/>
</dbReference>
<dbReference type="GO" id="GO:0005739">
    <property type="term" value="C:mitochondrion"/>
    <property type="evidence" value="ECO:0007669"/>
    <property type="project" value="TreeGrafter"/>
</dbReference>
<dbReference type="GO" id="GO:0055088">
    <property type="term" value="P:lipid homeostasis"/>
    <property type="evidence" value="ECO:0007669"/>
    <property type="project" value="TreeGrafter"/>
</dbReference>
<name>A0A1R1YBB4_9FUNG</name>
<feature type="domain" description="AB hydrolase-1" evidence="2">
    <location>
        <begin position="80"/>
        <end position="385"/>
    </location>
</feature>
<proteinExistence type="inferred from homology"/>
<keyword evidence="4" id="KW-1185">Reference proteome</keyword>
<protein>
    <submittedName>
        <fullName evidence="3">Putative cardiolipin-specific deacylase, mitochondrial</fullName>
    </submittedName>
</protein>
<dbReference type="InterPro" id="IPR029058">
    <property type="entry name" value="AB_hydrolase_fold"/>
</dbReference>
<dbReference type="GO" id="GO:0006654">
    <property type="term" value="P:phosphatidic acid biosynthetic process"/>
    <property type="evidence" value="ECO:0007669"/>
    <property type="project" value="TreeGrafter"/>
</dbReference>
<dbReference type="GO" id="GO:0052689">
    <property type="term" value="F:carboxylic ester hydrolase activity"/>
    <property type="evidence" value="ECO:0007669"/>
    <property type="project" value="TreeGrafter"/>
</dbReference>
<dbReference type="Gene3D" id="3.40.50.1820">
    <property type="entry name" value="alpha/beta hydrolase"/>
    <property type="match status" value="1"/>
</dbReference>
<dbReference type="STRING" id="133412.A0A1R1YBB4"/>
<dbReference type="PANTHER" id="PTHR42886:SF29">
    <property type="entry name" value="PUMMELIG, ISOFORM A"/>
    <property type="match status" value="1"/>
</dbReference>
<dbReference type="GO" id="GO:0042171">
    <property type="term" value="F:lysophosphatidic acid acyltransferase activity"/>
    <property type="evidence" value="ECO:0007669"/>
    <property type="project" value="TreeGrafter"/>
</dbReference>
<gene>
    <name evidence="3" type="ORF">AYI70_g1761</name>
</gene>
<evidence type="ECO:0000259" key="2">
    <source>
        <dbReference type="Pfam" id="PF00561"/>
    </source>
</evidence>
<dbReference type="AlphaFoldDB" id="A0A1R1YBB4"/>
<organism evidence="3 4">
    <name type="scientific">Smittium culicis</name>
    <dbReference type="NCBI Taxonomy" id="133412"/>
    <lineage>
        <taxon>Eukaryota</taxon>
        <taxon>Fungi</taxon>
        <taxon>Fungi incertae sedis</taxon>
        <taxon>Zoopagomycota</taxon>
        <taxon>Kickxellomycotina</taxon>
        <taxon>Harpellomycetes</taxon>
        <taxon>Harpellales</taxon>
        <taxon>Legeriomycetaceae</taxon>
        <taxon>Smittium</taxon>
    </lineage>
</organism>